<dbReference type="PROSITE" id="PS01124">
    <property type="entry name" value="HTH_ARAC_FAMILY_2"/>
    <property type="match status" value="1"/>
</dbReference>
<evidence type="ECO:0000256" key="2">
    <source>
        <dbReference type="ARBA" id="ARBA00023125"/>
    </source>
</evidence>
<keyword evidence="2" id="KW-0238">DNA-binding</keyword>
<dbReference type="EMBL" id="QZFU01000028">
    <property type="protein sequence ID" value="RJO72529.1"/>
    <property type="molecule type" value="Genomic_DNA"/>
</dbReference>
<proteinExistence type="predicted"/>
<dbReference type="Pfam" id="PF12833">
    <property type="entry name" value="HTH_18"/>
    <property type="match status" value="1"/>
</dbReference>
<protein>
    <submittedName>
        <fullName evidence="5">AraC family transcriptional regulator</fullName>
    </submittedName>
</protein>
<dbReference type="OrthoDB" id="9816011at2"/>
<dbReference type="PRINTS" id="PR00032">
    <property type="entry name" value="HTHARAC"/>
</dbReference>
<dbReference type="InterPro" id="IPR050204">
    <property type="entry name" value="AraC_XylS_family_regulators"/>
</dbReference>
<dbReference type="PANTHER" id="PTHR46796">
    <property type="entry name" value="HTH-TYPE TRANSCRIPTIONAL ACTIVATOR RHAS-RELATED"/>
    <property type="match status" value="1"/>
</dbReference>
<dbReference type="GO" id="GO:0043565">
    <property type="term" value="F:sequence-specific DNA binding"/>
    <property type="evidence" value="ECO:0007669"/>
    <property type="project" value="InterPro"/>
</dbReference>
<sequence>MSDHIANSIHYMWENCGQQISLDNLADVAKYSKYYFVRRFHVETRCSPVRFLSAVRMARSKYMLATTSTNVSDIAHAVGYLSYGTFTSRFTESVGLSPAQYRRHARGEEFPLRWSRSPAIKAPAPGTSLTGRLVEPCGAPVRLAYLSIFSAANPLSSAAALVIVANQGSFTLTGLTPGKWVARAITPPATSDSRPLRDYRAGSCEFQLDTRAHLDITIPLAERTIRTPPFLLALPDR</sequence>
<dbReference type="InterPro" id="IPR020449">
    <property type="entry name" value="Tscrpt_reg_AraC-type_HTH"/>
</dbReference>
<feature type="domain" description="HTH araC/xylS-type" evidence="4">
    <location>
        <begin position="6"/>
        <end position="104"/>
    </location>
</feature>
<dbReference type="InterPro" id="IPR018060">
    <property type="entry name" value="HTH_AraC"/>
</dbReference>
<dbReference type="GO" id="GO:0003700">
    <property type="term" value="F:DNA-binding transcription factor activity"/>
    <property type="evidence" value="ECO:0007669"/>
    <property type="project" value="InterPro"/>
</dbReference>
<evidence type="ECO:0000256" key="1">
    <source>
        <dbReference type="ARBA" id="ARBA00023015"/>
    </source>
</evidence>
<gene>
    <name evidence="5" type="ORF">D5S18_22410</name>
</gene>
<evidence type="ECO:0000259" key="4">
    <source>
        <dbReference type="PROSITE" id="PS01124"/>
    </source>
</evidence>
<evidence type="ECO:0000256" key="3">
    <source>
        <dbReference type="ARBA" id="ARBA00023163"/>
    </source>
</evidence>
<dbReference type="Gene3D" id="1.10.10.60">
    <property type="entry name" value="Homeodomain-like"/>
    <property type="match status" value="2"/>
</dbReference>
<dbReference type="SMART" id="SM00342">
    <property type="entry name" value="HTH_ARAC"/>
    <property type="match status" value="1"/>
</dbReference>
<dbReference type="InterPro" id="IPR009057">
    <property type="entry name" value="Homeodomain-like_sf"/>
</dbReference>
<dbReference type="PROSITE" id="PS00041">
    <property type="entry name" value="HTH_ARAC_FAMILY_1"/>
    <property type="match status" value="1"/>
</dbReference>
<accession>A0A3A4K3C6</accession>
<dbReference type="InterPro" id="IPR018062">
    <property type="entry name" value="HTH_AraC-typ_CS"/>
</dbReference>
<reference evidence="5 6" key="1">
    <citation type="submission" date="2018-09" db="EMBL/GenBank/DDBJ databases">
        <title>YIM PH21274 draft genome.</title>
        <authorList>
            <person name="Miao C."/>
        </authorList>
    </citation>
    <scope>NUCLEOTIDE SEQUENCE [LARGE SCALE GENOMIC DNA]</scope>
    <source>
        <strain evidence="5 6">YIM PH 21724</strain>
    </source>
</reference>
<evidence type="ECO:0000313" key="5">
    <source>
        <dbReference type="EMBL" id="RJO72529.1"/>
    </source>
</evidence>
<name>A0A3A4K3C6_9NOCA</name>
<dbReference type="SUPFAM" id="SSF46689">
    <property type="entry name" value="Homeodomain-like"/>
    <property type="match status" value="2"/>
</dbReference>
<dbReference type="AlphaFoldDB" id="A0A3A4K3C6"/>
<evidence type="ECO:0000313" key="6">
    <source>
        <dbReference type="Proteomes" id="UP000266677"/>
    </source>
</evidence>
<keyword evidence="3" id="KW-0804">Transcription</keyword>
<organism evidence="5 6">
    <name type="scientific">Nocardia panacis</name>
    <dbReference type="NCBI Taxonomy" id="2340916"/>
    <lineage>
        <taxon>Bacteria</taxon>
        <taxon>Bacillati</taxon>
        <taxon>Actinomycetota</taxon>
        <taxon>Actinomycetes</taxon>
        <taxon>Mycobacteriales</taxon>
        <taxon>Nocardiaceae</taxon>
        <taxon>Nocardia</taxon>
    </lineage>
</organism>
<dbReference type="Proteomes" id="UP000266677">
    <property type="component" value="Unassembled WGS sequence"/>
</dbReference>
<comment type="caution">
    <text evidence="5">The sequence shown here is derived from an EMBL/GenBank/DDBJ whole genome shotgun (WGS) entry which is preliminary data.</text>
</comment>
<keyword evidence="1" id="KW-0805">Transcription regulation</keyword>
<keyword evidence="6" id="KW-1185">Reference proteome</keyword>